<name>A0A842HS08_9BURK</name>
<dbReference type="CDD" id="cd08878">
    <property type="entry name" value="RHO_alpha_C_DMO-like"/>
    <property type="match status" value="1"/>
</dbReference>
<dbReference type="SUPFAM" id="SSF50022">
    <property type="entry name" value="ISP domain"/>
    <property type="match status" value="1"/>
</dbReference>
<dbReference type="InterPro" id="IPR036922">
    <property type="entry name" value="Rieske_2Fe-2S_sf"/>
</dbReference>
<organism evidence="7 8">
    <name type="scientific">Pusillimonas minor</name>
    <dbReference type="NCBI Taxonomy" id="2697024"/>
    <lineage>
        <taxon>Bacteria</taxon>
        <taxon>Pseudomonadati</taxon>
        <taxon>Pseudomonadota</taxon>
        <taxon>Betaproteobacteria</taxon>
        <taxon>Burkholderiales</taxon>
        <taxon>Alcaligenaceae</taxon>
        <taxon>Pusillimonas</taxon>
    </lineage>
</organism>
<dbReference type="PANTHER" id="PTHR21266:SF60">
    <property type="entry name" value="3-KETOSTEROID-9-ALPHA-MONOOXYGENASE, OXYGENASE COMPONENT"/>
    <property type="match status" value="1"/>
</dbReference>
<dbReference type="PANTHER" id="PTHR21266">
    <property type="entry name" value="IRON-SULFUR DOMAIN CONTAINING PROTEIN"/>
    <property type="match status" value="1"/>
</dbReference>
<keyword evidence="1" id="KW-0001">2Fe-2S</keyword>
<dbReference type="EMBL" id="JACJUU010000006">
    <property type="protein sequence ID" value="MBC2770150.1"/>
    <property type="molecule type" value="Genomic_DNA"/>
</dbReference>
<keyword evidence="4" id="KW-0408">Iron</keyword>
<reference evidence="7 8" key="1">
    <citation type="submission" date="2020-08" db="EMBL/GenBank/DDBJ databases">
        <title>Paraeoetvoesia sp. YC-7-48 draft genome sequence.</title>
        <authorList>
            <person name="Yao L."/>
        </authorList>
    </citation>
    <scope>NUCLEOTIDE SEQUENCE [LARGE SCALE GENOMIC DNA]</scope>
    <source>
        <strain evidence="8">YC-7-48</strain>
    </source>
</reference>
<dbReference type="GO" id="GO:0046872">
    <property type="term" value="F:metal ion binding"/>
    <property type="evidence" value="ECO:0007669"/>
    <property type="project" value="UniProtKB-KW"/>
</dbReference>
<evidence type="ECO:0000256" key="3">
    <source>
        <dbReference type="ARBA" id="ARBA00023002"/>
    </source>
</evidence>
<dbReference type="SUPFAM" id="SSF55961">
    <property type="entry name" value="Bet v1-like"/>
    <property type="match status" value="1"/>
</dbReference>
<dbReference type="Proteomes" id="UP000545386">
    <property type="component" value="Unassembled WGS sequence"/>
</dbReference>
<dbReference type="AlphaFoldDB" id="A0A842HS08"/>
<dbReference type="RefSeq" id="WP_185779844.1">
    <property type="nucleotide sequence ID" value="NZ_JACJUU010000006.1"/>
</dbReference>
<keyword evidence="7" id="KW-0223">Dioxygenase</keyword>
<dbReference type="InterPro" id="IPR017941">
    <property type="entry name" value="Rieske_2Fe-2S"/>
</dbReference>
<sequence>MNWLKNVWYVAGFTHELDQAPFVARTFLGQPVVMFRTSDGQVSALRDLCPHRLMPLSKGRRVGDELQCGYHGMRFNAQGACTDIPGQTQIPAKACAQTHPLRVRHGLLWIWMGDAALASDDLIPDVHWNDDPMWTPSIGYHRLACDFRLVNDNLLDLSHESYVHLRTIGNDEEESIANYPLKVTIEGERLVRAHRDMPNIDPPPFFAMVLKHNGPIHRWQTAINMLPGINMTDVGVYPVEKTKDEAHMMHVMHLLTPETETSTHYFWTVARNFDLDDEVLTGKIQAAISATFDEDQVVLEIQQKQLETYGSAVPNVAIRLDEAAVRARRLLEQHVQREQQVPQTVLAPLPLL</sequence>
<dbReference type="Pfam" id="PF00355">
    <property type="entry name" value="Rieske"/>
    <property type="match status" value="1"/>
</dbReference>
<dbReference type="GO" id="GO:0051213">
    <property type="term" value="F:dioxygenase activity"/>
    <property type="evidence" value="ECO:0007669"/>
    <property type="project" value="UniProtKB-KW"/>
</dbReference>
<evidence type="ECO:0000313" key="7">
    <source>
        <dbReference type="EMBL" id="MBC2770150.1"/>
    </source>
</evidence>
<dbReference type="PROSITE" id="PS51296">
    <property type="entry name" value="RIESKE"/>
    <property type="match status" value="1"/>
</dbReference>
<evidence type="ECO:0000256" key="2">
    <source>
        <dbReference type="ARBA" id="ARBA00022723"/>
    </source>
</evidence>
<dbReference type="Gene3D" id="3.90.380.10">
    <property type="entry name" value="Naphthalene 1,2-dioxygenase Alpha Subunit, Chain A, domain 1"/>
    <property type="match status" value="1"/>
</dbReference>
<protein>
    <submittedName>
        <fullName evidence="7">Aromatic ring-hydroxylating dioxygenase subunit alpha</fullName>
    </submittedName>
</protein>
<feature type="domain" description="Rieske" evidence="6">
    <location>
        <begin position="8"/>
        <end position="110"/>
    </location>
</feature>
<comment type="caution">
    <text evidence="7">The sequence shown here is derived from an EMBL/GenBank/DDBJ whole genome shotgun (WGS) entry which is preliminary data.</text>
</comment>
<keyword evidence="8" id="KW-1185">Reference proteome</keyword>
<evidence type="ECO:0000259" key="6">
    <source>
        <dbReference type="PROSITE" id="PS51296"/>
    </source>
</evidence>
<accession>A0A842HS08</accession>
<dbReference type="Gene3D" id="2.102.10.10">
    <property type="entry name" value="Rieske [2Fe-2S] iron-sulphur domain"/>
    <property type="match status" value="1"/>
</dbReference>
<gene>
    <name evidence="7" type="ORF">GTU67_09530</name>
</gene>
<dbReference type="GO" id="GO:0051537">
    <property type="term" value="F:2 iron, 2 sulfur cluster binding"/>
    <property type="evidence" value="ECO:0007669"/>
    <property type="project" value="UniProtKB-KW"/>
</dbReference>
<evidence type="ECO:0000313" key="8">
    <source>
        <dbReference type="Proteomes" id="UP000545386"/>
    </source>
</evidence>
<evidence type="ECO:0000256" key="5">
    <source>
        <dbReference type="ARBA" id="ARBA00023014"/>
    </source>
</evidence>
<dbReference type="InterPro" id="IPR050584">
    <property type="entry name" value="Cholesterol_7-desaturase"/>
</dbReference>
<evidence type="ECO:0000256" key="4">
    <source>
        <dbReference type="ARBA" id="ARBA00023004"/>
    </source>
</evidence>
<proteinExistence type="predicted"/>
<keyword evidence="2" id="KW-0479">Metal-binding</keyword>
<keyword evidence="5" id="KW-0411">Iron-sulfur</keyword>
<dbReference type="Pfam" id="PF19112">
    <property type="entry name" value="VanA_C"/>
    <property type="match status" value="1"/>
</dbReference>
<evidence type="ECO:0000256" key="1">
    <source>
        <dbReference type="ARBA" id="ARBA00022714"/>
    </source>
</evidence>
<dbReference type="InterPro" id="IPR044043">
    <property type="entry name" value="VanA_C_cat"/>
</dbReference>
<keyword evidence="3" id="KW-0560">Oxidoreductase</keyword>